<gene>
    <name evidence="1" type="ORF">MCOS_LOCUS10453</name>
</gene>
<protein>
    <submittedName>
        <fullName evidence="1">Uncharacterized protein</fullName>
    </submittedName>
</protein>
<dbReference type="Proteomes" id="UP000267029">
    <property type="component" value="Unassembled WGS sequence"/>
</dbReference>
<dbReference type="EMBL" id="UXSR01006349">
    <property type="protein sequence ID" value="VDD84450.1"/>
    <property type="molecule type" value="Genomic_DNA"/>
</dbReference>
<reference evidence="1 2" key="1">
    <citation type="submission" date="2018-10" db="EMBL/GenBank/DDBJ databases">
        <authorList>
            <consortium name="Pathogen Informatics"/>
        </authorList>
    </citation>
    <scope>NUCLEOTIDE SEQUENCE [LARGE SCALE GENOMIC DNA]</scope>
</reference>
<evidence type="ECO:0000313" key="2">
    <source>
        <dbReference type="Proteomes" id="UP000267029"/>
    </source>
</evidence>
<evidence type="ECO:0000313" key="1">
    <source>
        <dbReference type="EMBL" id="VDD84450.1"/>
    </source>
</evidence>
<dbReference type="AlphaFoldDB" id="A0A0R3URE7"/>
<name>A0A0R3URE7_MESCO</name>
<keyword evidence="2" id="KW-1185">Reference proteome</keyword>
<proteinExistence type="predicted"/>
<sequence length="203" mass="22807">MPADFVMAVIRCPIKWILKHYPGLGPLHLKSHWQLSDDNLESESQLDCICERPSMNDESFLQVYKSKGSGILQWRRFRAQTCWTTWPQPILCLSVFQWHARKISSQPEKDTTEVQYIMSGVASVGSDILYYCSGVTDSSHIDVNSLVEGEKHAMLATSCEFRPCGFTWALNDAPETASQSAHEFSVSIAAPQYGPTGEQDDEV</sequence>
<accession>A0A0R3URE7</accession>
<organism evidence="1 2">
    <name type="scientific">Mesocestoides corti</name>
    <name type="common">Flatworm</name>
    <dbReference type="NCBI Taxonomy" id="53468"/>
    <lineage>
        <taxon>Eukaryota</taxon>
        <taxon>Metazoa</taxon>
        <taxon>Spiralia</taxon>
        <taxon>Lophotrochozoa</taxon>
        <taxon>Platyhelminthes</taxon>
        <taxon>Cestoda</taxon>
        <taxon>Eucestoda</taxon>
        <taxon>Cyclophyllidea</taxon>
        <taxon>Mesocestoididae</taxon>
        <taxon>Mesocestoides</taxon>
    </lineage>
</organism>